<organism evidence="3">
    <name type="scientific">Salmonella enterica</name>
    <name type="common">Salmonella choleraesuis</name>
    <dbReference type="NCBI Taxonomy" id="28901"/>
    <lineage>
        <taxon>Bacteria</taxon>
        <taxon>Pseudomonadati</taxon>
        <taxon>Pseudomonadota</taxon>
        <taxon>Gammaproteobacteria</taxon>
        <taxon>Enterobacterales</taxon>
        <taxon>Enterobacteriaceae</taxon>
        <taxon>Salmonella</taxon>
    </lineage>
</organism>
<dbReference type="InterPro" id="IPR011004">
    <property type="entry name" value="Trimer_LpxA-like_sf"/>
</dbReference>
<evidence type="ECO:0000256" key="2">
    <source>
        <dbReference type="ARBA" id="ARBA00023315"/>
    </source>
</evidence>
<gene>
    <name evidence="3" type="ORF">BA086_01715</name>
</gene>
<keyword evidence="1 3" id="KW-0808">Transferase</keyword>
<protein>
    <submittedName>
        <fullName evidence="3">Serine acetyltransferase</fullName>
    </submittedName>
</protein>
<dbReference type="CDD" id="cd03354">
    <property type="entry name" value="LbH_SAT"/>
    <property type="match status" value="1"/>
</dbReference>
<name>A0A402X8V0_SALER</name>
<dbReference type="Proteomes" id="UP000885414">
    <property type="component" value="Unassembled WGS sequence"/>
</dbReference>
<keyword evidence="2" id="KW-0012">Acyltransferase</keyword>
<dbReference type="AlphaFoldDB" id="A0A402X8V0"/>
<comment type="caution">
    <text evidence="3">The sequence shown here is derived from an EMBL/GenBank/DDBJ whole genome shotgun (WGS) entry which is preliminary data.</text>
</comment>
<dbReference type="EMBL" id="RSUZ01000001">
    <property type="protein sequence ID" value="MIV61857.1"/>
    <property type="molecule type" value="Genomic_DNA"/>
</dbReference>
<proteinExistence type="predicted"/>
<sequence length="207" mass="23867">MPYFKICLFLLAEDVRGLSQFWERELLRSKYAFSWLRVVKEYRKARKKSQQNSLFWFWWRLANHMHMSGKYTYKLAAKRLHFRLVSVFNVDVMLGATIGYCPRIHHFTNVTISKFAVIGKNASIKQGVTIGVKNIDATDYHLHIGNDVDIGANACIISNNISIGDNVTIGSMCFVNKDIPSNSIIYDKKEHQILQKSCRSFPLGEQN</sequence>
<dbReference type="SUPFAM" id="SSF51161">
    <property type="entry name" value="Trimeric LpxA-like enzymes"/>
    <property type="match status" value="1"/>
</dbReference>
<accession>A0A402X8V0</accession>
<dbReference type="Gene3D" id="2.160.10.10">
    <property type="entry name" value="Hexapeptide repeat proteins"/>
    <property type="match status" value="1"/>
</dbReference>
<dbReference type="InterPro" id="IPR045304">
    <property type="entry name" value="LbH_SAT"/>
</dbReference>
<dbReference type="PANTHER" id="PTHR42811">
    <property type="entry name" value="SERINE ACETYLTRANSFERASE"/>
    <property type="match status" value="1"/>
</dbReference>
<evidence type="ECO:0000256" key="1">
    <source>
        <dbReference type="ARBA" id="ARBA00022679"/>
    </source>
</evidence>
<evidence type="ECO:0000313" key="3">
    <source>
        <dbReference type="EMBL" id="MIV61857.1"/>
    </source>
</evidence>
<dbReference type="GO" id="GO:0016746">
    <property type="term" value="F:acyltransferase activity"/>
    <property type="evidence" value="ECO:0007669"/>
    <property type="project" value="UniProtKB-KW"/>
</dbReference>
<reference evidence="3" key="1">
    <citation type="submission" date="2018-07" db="EMBL/GenBank/DDBJ databases">
        <authorList>
            <consortium name="GenomeTrakr network: Whole genome sequencing for foodborne pathogen traceback"/>
        </authorList>
    </citation>
    <scope>NUCLEOTIDE SEQUENCE [LARGE SCALE GENOMIC DNA]</scope>
    <source>
        <strain evidence="3">FDA00010322</strain>
    </source>
</reference>